<dbReference type="Gene3D" id="2.60.120.10">
    <property type="entry name" value="Jelly Rolls"/>
    <property type="match status" value="2"/>
</dbReference>
<name>A0AAJ6CSV5_9CHLR</name>
<evidence type="ECO:0000313" key="5">
    <source>
        <dbReference type="Proteomes" id="UP001219901"/>
    </source>
</evidence>
<dbReference type="Proteomes" id="UP001321249">
    <property type="component" value="Unassembled WGS sequence"/>
</dbReference>
<accession>A0AAJ6CSV5</accession>
<dbReference type="GO" id="GO:0046872">
    <property type="term" value="F:metal ion binding"/>
    <property type="evidence" value="ECO:0007669"/>
    <property type="project" value="UniProtKB-KW"/>
</dbReference>
<keyword evidence="1" id="KW-0479">Metal-binding</keyword>
<dbReference type="RefSeq" id="WP_342826920.1">
    <property type="nucleotide sequence ID" value="NZ_CP046146.1"/>
</dbReference>
<reference evidence="5" key="3">
    <citation type="submission" date="2023-06" db="EMBL/GenBank/DDBJ databases">
        <title>Pangenomics reveal diversification of enzyme families and niche specialization in globally abundant SAR202 bacteria.</title>
        <authorList>
            <person name="Saw J.H.W."/>
        </authorList>
    </citation>
    <scope>NUCLEOTIDE SEQUENCE [LARGE SCALE GENOMIC DNA]</scope>
    <source>
        <strain evidence="5">JH1073</strain>
    </source>
</reference>
<feature type="domain" description="Cupin type-2" evidence="2">
    <location>
        <begin position="185"/>
        <end position="247"/>
    </location>
</feature>
<reference evidence="5 6" key="1">
    <citation type="submission" date="2019-11" db="EMBL/GenBank/DDBJ databases">
        <authorList>
            <person name="Cho J.-C."/>
        </authorList>
    </citation>
    <scope>NUCLEOTIDE SEQUENCE [LARGE SCALE GENOMIC DNA]</scope>
    <source>
        <strain evidence="4 5">JH1073</strain>
        <strain evidence="3 6">JH702</strain>
    </source>
</reference>
<dbReference type="InterPro" id="IPR051610">
    <property type="entry name" value="GPI/OXD"/>
</dbReference>
<dbReference type="PANTHER" id="PTHR35848">
    <property type="entry name" value="OXALATE-BINDING PROTEIN"/>
    <property type="match status" value="1"/>
</dbReference>
<dbReference type="SUPFAM" id="SSF51182">
    <property type="entry name" value="RmlC-like cupins"/>
    <property type="match status" value="1"/>
</dbReference>
<dbReference type="InterPro" id="IPR011051">
    <property type="entry name" value="RmlC_Cupin_sf"/>
</dbReference>
<evidence type="ECO:0000256" key="1">
    <source>
        <dbReference type="ARBA" id="ARBA00022723"/>
    </source>
</evidence>
<dbReference type="Proteomes" id="UP001219901">
    <property type="component" value="Chromosome"/>
</dbReference>
<evidence type="ECO:0000313" key="6">
    <source>
        <dbReference type="Proteomes" id="UP001321249"/>
    </source>
</evidence>
<protein>
    <submittedName>
        <fullName evidence="4">Cupin domain-containing protein</fullName>
    </submittedName>
</protein>
<gene>
    <name evidence="3" type="ORF">GKO46_12745</name>
    <name evidence="4" type="ORF">GKO48_03875</name>
</gene>
<dbReference type="InterPro" id="IPR014710">
    <property type="entry name" value="RmlC-like_jellyroll"/>
</dbReference>
<organism evidence="4 5">
    <name type="scientific">Candidatus Lucifugimonas marina</name>
    <dbReference type="NCBI Taxonomy" id="3038979"/>
    <lineage>
        <taxon>Bacteria</taxon>
        <taxon>Bacillati</taxon>
        <taxon>Chloroflexota</taxon>
        <taxon>Dehalococcoidia</taxon>
        <taxon>SAR202 cluster</taxon>
        <taxon>Candidatus Lucifugimonadales</taxon>
        <taxon>Candidatus Lucifugimonadaceae</taxon>
        <taxon>Candidatus Lucifugimonas</taxon>
    </lineage>
</organism>
<dbReference type="InterPro" id="IPR013096">
    <property type="entry name" value="Cupin_2"/>
</dbReference>
<dbReference type="AlphaFoldDB" id="A0AAJ6CSV5"/>
<keyword evidence="5" id="KW-1185">Reference proteome</keyword>
<dbReference type="EMBL" id="CP046147">
    <property type="protein sequence ID" value="WFG38782.1"/>
    <property type="molecule type" value="Genomic_DNA"/>
</dbReference>
<evidence type="ECO:0000313" key="4">
    <source>
        <dbReference type="EMBL" id="WFG38782.1"/>
    </source>
</evidence>
<dbReference type="CDD" id="cd02208">
    <property type="entry name" value="cupin_RmlC-like"/>
    <property type="match status" value="2"/>
</dbReference>
<dbReference type="EMBL" id="WMBE01000005">
    <property type="protein sequence ID" value="MDG0867930.1"/>
    <property type="molecule type" value="Genomic_DNA"/>
</dbReference>
<reference evidence="4" key="2">
    <citation type="journal article" date="2023" name="Nat. Commun.">
        <title>Cultivation of marine bacteria of the SAR202 clade.</title>
        <authorList>
            <person name="Lim Y."/>
            <person name="Seo J.H."/>
            <person name="Giovannoni S.J."/>
            <person name="Kang I."/>
            <person name="Cho J.C."/>
        </authorList>
    </citation>
    <scope>NUCLEOTIDE SEQUENCE</scope>
    <source>
        <strain evidence="4">JH1073</strain>
    </source>
</reference>
<proteinExistence type="predicted"/>
<dbReference type="Pfam" id="PF07883">
    <property type="entry name" value="Cupin_2"/>
    <property type="match status" value="1"/>
</dbReference>
<evidence type="ECO:0000313" key="3">
    <source>
        <dbReference type="EMBL" id="MDG0867930.1"/>
    </source>
</evidence>
<evidence type="ECO:0000259" key="2">
    <source>
        <dbReference type="Pfam" id="PF07883"/>
    </source>
</evidence>
<sequence length="273" mass="31150">MIQTNQAHIDYSELMDEIGQSPEALAKLKETGDYTGMTKSVKTILDGRNRAAAISSPAGSPSDPHLHADFHEWWIIMKGEVAYEIGEYEQVVGKFGDIVIAPCGYRHDIKPWKGDQCVRMVVGREDSNHDLKGLPHPRTLPIPDDWQPPNMIHTRLEWMIERHGLDENWGEEVVLDQRNRVNIIHTLPGSSNRPHWHPDMDEWWFVAKGEIEWQIGKDEPFVAKRGDLVFVEAGRAHAIRTVGDESSIRYAVTSPDVIHYFLDNPDDPRPPKD</sequence>